<dbReference type="CDD" id="cd01392">
    <property type="entry name" value="HTH_LacI"/>
    <property type="match status" value="1"/>
</dbReference>
<dbReference type="Pfam" id="PF00356">
    <property type="entry name" value="LacI"/>
    <property type="match status" value="1"/>
</dbReference>
<accession>A0A2T0V9V0</accession>
<dbReference type="GO" id="GO:0003700">
    <property type="term" value="F:DNA-binding transcription factor activity"/>
    <property type="evidence" value="ECO:0007669"/>
    <property type="project" value="TreeGrafter"/>
</dbReference>
<comment type="caution">
    <text evidence="5">The sequence shown here is derived from an EMBL/GenBank/DDBJ whole genome shotgun (WGS) entry which is preliminary data.</text>
</comment>
<sequence length="343" mass="36625">MVTANIRDVAALAKVSVGTVSNVLNKSKKVSPATESRVTDAIEALGFVRNDAARQLRVGQSRTVGMMVLDVRNPFFTDVARGVEETLAAHARSLILGNSAEDAQRELDYLDLFEEQRVSGLLITPVGDVAPRLERLRKRGSPVVLVDRYEGAANFSSVSADDRRGGALALEHLIGIGRVRTAFVGGPQAIMQVRHRLEGARTALEAAGGGPLRVVEMPTMSAEAGRTAGEQLLDLPIGDRPDAIFAANDLLALGVLQALTHSGLSVPDDIALIGYDDIYFAASSAIPLSSIRQPAQAMGRAAAELLIAEIEDGPPAHYEHVLFQPELVIRDSTRRNNAATRAE</sequence>
<dbReference type="Proteomes" id="UP000237983">
    <property type="component" value="Unassembled WGS sequence"/>
</dbReference>
<dbReference type="OrthoDB" id="37081at2"/>
<proteinExistence type="predicted"/>
<dbReference type="GO" id="GO:0000976">
    <property type="term" value="F:transcription cis-regulatory region binding"/>
    <property type="evidence" value="ECO:0007669"/>
    <property type="project" value="TreeGrafter"/>
</dbReference>
<evidence type="ECO:0000256" key="3">
    <source>
        <dbReference type="ARBA" id="ARBA00023163"/>
    </source>
</evidence>
<dbReference type="PANTHER" id="PTHR30146:SF109">
    <property type="entry name" value="HTH-TYPE TRANSCRIPTIONAL REGULATOR GALS"/>
    <property type="match status" value="1"/>
</dbReference>
<name>A0A2T0V9V0_9MICO</name>
<dbReference type="SUPFAM" id="SSF53822">
    <property type="entry name" value="Periplasmic binding protein-like I"/>
    <property type="match status" value="1"/>
</dbReference>
<protein>
    <submittedName>
        <fullName evidence="5">LacI family transcriptional regulator</fullName>
    </submittedName>
</protein>
<dbReference type="PROSITE" id="PS00356">
    <property type="entry name" value="HTH_LACI_1"/>
    <property type="match status" value="1"/>
</dbReference>
<evidence type="ECO:0000313" key="6">
    <source>
        <dbReference type="Proteomes" id="UP000237983"/>
    </source>
</evidence>
<reference evidence="5 6" key="1">
    <citation type="submission" date="2018-03" db="EMBL/GenBank/DDBJ databases">
        <title>Genomic Encyclopedia of Type Strains, Phase III (KMG-III): the genomes of soil and plant-associated and newly described type strains.</title>
        <authorList>
            <person name="Whitman W."/>
        </authorList>
    </citation>
    <scope>NUCLEOTIDE SEQUENCE [LARGE SCALE GENOMIC DNA]</scope>
    <source>
        <strain evidence="5 6">CGMCC 1.12484</strain>
    </source>
</reference>
<dbReference type="InterPro" id="IPR028082">
    <property type="entry name" value="Peripla_BP_I"/>
</dbReference>
<evidence type="ECO:0000259" key="4">
    <source>
        <dbReference type="PROSITE" id="PS50932"/>
    </source>
</evidence>
<feature type="domain" description="HTH lacI-type" evidence="4">
    <location>
        <begin position="4"/>
        <end position="58"/>
    </location>
</feature>
<dbReference type="InterPro" id="IPR010982">
    <property type="entry name" value="Lambda_DNA-bd_dom_sf"/>
</dbReference>
<evidence type="ECO:0000256" key="1">
    <source>
        <dbReference type="ARBA" id="ARBA00023015"/>
    </source>
</evidence>
<evidence type="ECO:0000313" key="5">
    <source>
        <dbReference type="EMBL" id="PRY66924.1"/>
    </source>
</evidence>
<organism evidence="5 6">
    <name type="scientific">Glaciihabitans tibetensis</name>
    <dbReference type="NCBI Taxonomy" id="1266600"/>
    <lineage>
        <taxon>Bacteria</taxon>
        <taxon>Bacillati</taxon>
        <taxon>Actinomycetota</taxon>
        <taxon>Actinomycetes</taxon>
        <taxon>Micrococcales</taxon>
        <taxon>Microbacteriaceae</taxon>
        <taxon>Glaciihabitans</taxon>
    </lineage>
</organism>
<keyword evidence="1" id="KW-0805">Transcription regulation</keyword>
<keyword evidence="3" id="KW-0804">Transcription</keyword>
<dbReference type="SUPFAM" id="SSF47413">
    <property type="entry name" value="lambda repressor-like DNA-binding domains"/>
    <property type="match status" value="1"/>
</dbReference>
<gene>
    <name evidence="5" type="ORF">B0I08_1085</name>
</gene>
<dbReference type="Gene3D" id="3.40.50.2300">
    <property type="match status" value="2"/>
</dbReference>
<evidence type="ECO:0000256" key="2">
    <source>
        <dbReference type="ARBA" id="ARBA00023125"/>
    </source>
</evidence>
<dbReference type="PANTHER" id="PTHR30146">
    <property type="entry name" value="LACI-RELATED TRANSCRIPTIONAL REPRESSOR"/>
    <property type="match status" value="1"/>
</dbReference>
<dbReference type="SMART" id="SM00354">
    <property type="entry name" value="HTH_LACI"/>
    <property type="match status" value="1"/>
</dbReference>
<dbReference type="Gene3D" id="1.10.260.40">
    <property type="entry name" value="lambda repressor-like DNA-binding domains"/>
    <property type="match status" value="1"/>
</dbReference>
<keyword evidence="2" id="KW-0238">DNA-binding</keyword>
<dbReference type="CDD" id="cd06293">
    <property type="entry name" value="PBP1_LacI-like"/>
    <property type="match status" value="1"/>
</dbReference>
<dbReference type="RefSeq" id="WP_106213974.1">
    <property type="nucleotide sequence ID" value="NZ_PVTL01000008.1"/>
</dbReference>
<dbReference type="EMBL" id="PVTL01000008">
    <property type="protein sequence ID" value="PRY66924.1"/>
    <property type="molecule type" value="Genomic_DNA"/>
</dbReference>
<dbReference type="PROSITE" id="PS50932">
    <property type="entry name" value="HTH_LACI_2"/>
    <property type="match status" value="1"/>
</dbReference>
<keyword evidence="6" id="KW-1185">Reference proteome</keyword>
<dbReference type="Pfam" id="PF13377">
    <property type="entry name" value="Peripla_BP_3"/>
    <property type="match status" value="1"/>
</dbReference>
<dbReference type="AlphaFoldDB" id="A0A2T0V9V0"/>
<dbReference type="InterPro" id="IPR046335">
    <property type="entry name" value="LacI/GalR-like_sensor"/>
</dbReference>
<dbReference type="InterPro" id="IPR000843">
    <property type="entry name" value="HTH_LacI"/>
</dbReference>